<proteinExistence type="predicted"/>
<keyword evidence="2" id="KW-1185">Reference proteome</keyword>
<sequence length="98" mass="10614">MCRNRSGTLFILGNFRSPAKLIIFIVDPFNHFPSFNSTLVLVLVLGTDLQLTDLPTTSRFMFMFLWMKNGGGALLLVENGGSGGGDGPMEIVSSGEDD</sequence>
<evidence type="ECO:0000313" key="1">
    <source>
        <dbReference type="EMBL" id="KAK1419151.1"/>
    </source>
</evidence>
<gene>
    <name evidence="1" type="ORF">QVD17_28310</name>
</gene>
<dbReference type="AlphaFoldDB" id="A0AAD8KD38"/>
<dbReference type="EMBL" id="JAUHHV010000007">
    <property type="protein sequence ID" value="KAK1419151.1"/>
    <property type="molecule type" value="Genomic_DNA"/>
</dbReference>
<comment type="caution">
    <text evidence="1">The sequence shown here is derived from an EMBL/GenBank/DDBJ whole genome shotgun (WGS) entry which is preliminary data.</text>
</comment>
<protein>
    <submittedName>
        <fullName evidence="1">Uncharacterized protein</fullName>
    </submittedName>
</protein>
<dbReference type="Proteomes" id="UP001229421">
    <property type="component" value="Unassembled WGS sequence"/>
</dbReference>
<organism evidence="1 2">
    <name type="scientific">Tagetes erecta</name>
    <name type="common">African marigold</name>
    <dbReference type="NCBI Taxonomy" id="13708"/>
    <lineage>
        <taxon>Eukaryota</taxon>
        <taxon>Viridiplantae</taxon>
        <taxon>Streptophyta</taxon>
        <taxon>Embryophyta</taxon>
        <taxon>Tracheophyta</taxon>
        <taxon>Spermatophyta</taxon>
        <taxon>Magnoliopsida</taxon>
        <taxon>eudicotyledons</taxon>
        <taxon>Gunneridae</taxon>
        <taxon>Pentapetalae</taxon>
        <taxon>asterids</taxon>
        <taxon>campanulids</taxon>
        <taxon>Asterales</taxon>
        <taxon>Asteraceae</taxon>
        <taxon>Asteroideae</taxon>
        <taxon>Heliantheae alliance</taxon>
        <taxon>Tageteae</taxon>
        <taxon>Tagetes</taxon>
    </lineage>
</organism>
<reference evidence="1" key="1">
    <citation type="journal article" date="2023" name="bioRxiv">
        <title>Improved chromosome-level genome assembly for marigold (Tagetes erecta).</title>
        <authorList>
            <person name="Jiang F."/>
            <person name="Yuan L."/>
            <person name="Wang S."/>
            <person name="Wang H."/>
            <person name="Xu D."/>
            <person name="Wang A."/>
            <person name="Fan W."/>
        </authorList>
    </citation>
    <scope>NUCLEOTIDE SEQUENCE</scope>
    <source>
        <strain evidence="1">WSJ</strain>
        <tissue evidence="1">Leaf</tissue>
    </source>
</reference>
<accession>A0AAD8KD38</accession>
<name>A0AAD8KD38_TARER</name>
<evidence type="ECO:0000313" key="2">
    <source>
        <dbReference type="Proteomes" id="UP001229421"/>
    </source>
</evidence>